<dbReference type="SUPFAM" id="SSF50939">
    <property type="entry name" value="Sialidases"/>
    <property type="match status" value="1"/>
</dbReference>
<name>A0A6G6WAD6_9ACTN</name>
<dbReference type="GO" id="GO:0010411">
    <property type="term" value="P:xyloglucan metabolic process"/>
    <property type="evidence" value="ECO:0007669"/>
    <property type="project" value="TreeGrafter"/>
</dbReference>
<reference evidence="2 3" key="1">
    <citation type="submission" date="2020-02" db="EMBL/GenBank/DDBJ databases">
        <title>Full genome sequence of Nocardioides sp. R-3366.</title>
        <authorList>
            <person name="Im W.-T."/>
        </authorList>
    </citation>
    <scope>NUCLEOTIDE SEQUENCE [LARGE SCALE GENOMIC DNA]</scope>
    <source>
        <strain evidence="2 3">R-3366</strain>
    </source>
</reference>
<evidence type="ECO:0000313" key="2">
    <source>
        <dbReference type="EMBL" id="QIG42000.1"/>
    </source>
</evidence>
<evidence type="ECO:0000313" key="3">
    <source>
        <dbReference type="Proteomes" id="UP000502996"/>
    </source>
</evidence>
<protein>
    <submittedName>
        <fullName evidence="2">Glycosyl hydrolase</fullName>
    </submittedName>
</protein>
<keyword evidence="2" id="KW-0378">Hydrolase</keyword>
<dbReference type="CDD" id="cd15482">
    <property type="entry name" value="Sialidase_non-viral"/>
    <property type="match status" value="3"/>
</dbReference>
<dbReference type="InterPro" id="IPR015943">
    <property type="entry name" value="WD40/YVTN_repeat-like_dom_sf"/>
</dbReference>
<dbReference type="AlphaFoldDB" id="A0A6G6WAD6"/>
<dbReference type="InterPro" id="IPR052025">
    <property type="entry name" value="Xyloglucanase_GH74"/>
</dbReference>
<dbReference type="PANTHER" id="PTHR43739">
    <property type="entry name" value="XYLOGLUCANASE (EUROFUNG)"/>
    <property type="match status" value="1"/>
</dbReference>
<dbReference type="PANTHER" id="PTHR43739:SF5">
    <property type="entry name" value="EXO-ALPHA-SIALIDASE"/>
    <property type="match status" value="1"/>
</dbReference>
<dbReference type="InterPro" id="IPR036278">
    <property type="entry name" value="Sialidase_sf"/>
</dbReference>
<evidence type="ECO:0000256" key="1">
    <source>
        <dbReference type="SAM" id="MobiDB-lite"/>
    </source>
</evidence>
<dbReference type="RefSeq" id="WP_165228877.1">
    <property type="nucleotide sequence ID" value="NZ_CP049257.1"/>
</dbReference>
<dbReference type="KEGG" id="nano:G5V58_03715"/>
<feature type="region of interest" description="Disordered" evidence="1">
    <location>
        <begin position="836"/>
        <end position="857"/>
    </location>
</feature>
<dbReference type="SUPFAM" id="SSF110296">
    <property type="entry name" value="Oligoxyloglucan reducing end-specific cellobiohydrolase"/>
    <property type="match status" value="1"/>
</dbReference>
<sequence length="1002" mass="109009">MRSWRPVGPSRGGRSVAVAGDPDDPAVFWFGACAGGVWRTDDGGTYWRNVSDGHLTSSSVGAIAVAHSRPQTVWVGTGESCTRNNVVAGDGVYRTTDGGRSWTHQGLAETRHVARVRIRDEDPDDVWVAALGDIFGPNPERGVFRTRDGGETWDHVLFVDEEAGAADLSLHPTDPDVAFASIWQAVRKPWEMVSGGPHSDLHRTTDGGRTWEPMSGKAGFPTTLKGRIGVSISPCRPERVYAVVEAAEDQSGIYRSDDGGESWTLLNSESDQTGRPWYYSHVFADPVDPDTVWTCNLWFWRSRDGGETFSQVQTPHGDNHDLWLDPRDPRRMVQANDGGACVSFNGGQTFSSVYNQSTAQIYRVDVSPRFPFDLYGTQQDNSGIRVPSRSWKGAIRWPDCLELGEAEAGDVACDPVDDRFVYVGGAGFGHPGPLLRFDQVTEQAQDVAVWVEHFMGTDPSTHRHRFGWTYPIQFSRHDPSVLYVCGERVFRSADAGMSWEALSGDLTTDDKTLQLASGGPINKDTSGAEVYCTLHAFNDSLADPGVLWAGSDDGLVHVTSDAGGTWRPVTPPDLPALATVTAIETSAGDAGTAYVAAHRYRLQDRRPYLYRTTDQGATWTDLTAGLPEDCVLRCLLVDPVRPSVLYLGTDHGVLVSTDEAATWSPLGDRLPPVPVYDLALRDHELVAATHGRGFWVLDDLTPVREADRDDGLLTLFTPPTTYRYPTPTGFEMKGEGTWVGGFPGVPLGGASFTRETAADGTEHNVVIDGGENPPDGLAVRYRLAAPVPERDLRVEVSDPDGTVLRVLPDPWADPPAEDAERAAGEHCTVWDLRTTPALGPGDDGPEPITPGPRVPPGRYRVAVVAGDERREAEVSVLRDPRLFSGDEAMGQQYDLLVEVRDALAAAGQALLWLDERLVDEALPEDERTALAEARRVVGGHSGGHGDDLKQPPGLTAKIKLLPEIVSELSDTAPTAAVRRVWAELSAQLDDRLHGLAEHGWTR</sequence>
<accession>A0A6G6WAD6</accession>
<dbReference type="GO" id="GO:0016787">
    <property type="term" value="F:hydrolase activity"/>
    <property type="evidence" value="ECO:0007669"/>
    <property type="project" value="UniProtKB-KW"/>
</dbReference>
<dbReference type="Proteomes" id="UP000502996">
    <property type="component" value="Chromosome"/>
</dbReference>
<proteinExistence type="predicted"/>
<dbReference type="Gene3D" id="2.130.10.10">
    <property type="entry name" value="YVTN repeat-like/Quinoprotein amine dehydrogenase"/>
    <property type="match status" value="4"/>
</dbReference>
<dbReference type="EMBL" id="CP049257">
    <property type="protein sequence ID" value="QIG42000.1"/>
    <property type="molecule type" value="Genomic_DNA"/>
</dbReference>
<keyword evidence="3" id="KW-1185">Reference proteome</keyword>
<gene>
    <name evidence="2" type="ORF">G5V58_03715</name>
</gene>
<organism evidence="2 3">
    <name type="scientific">Nocardioides anomalus</name>
    <dbReference type="NCBI Taxonomy" id="2712223"/>
    <lineage>
        <taxon>Bacteria</taxon>
        <taxon>Bacillati</taxon>
        <taxon>Actinomycetota</taxon>
        <taxon>Actinomycetes</taxon>
        <taxon>Propionibacteriales</taxon>
        <taxon>Nocardioidaceae</taxon>
        <taxon>Nocardioides</taxon>
    </lineage>
</organism>